<keyword evidence="3" id="KW-1185">Reference proteome</keyword>
<dbReference type="EMBL" id="CP123584">
    <property type="protein sequence ID" value="WZK87096.1"/>
    <property type="molecule type" value="Genomic_DNA"/>
</dbReference>
<dbReference type="EC" id="2.3.1.-" evidence="2"/>
<dbReference type="Gene3D" id="3.40.630.30">
    <property type="match status" value="1"/>
</dbReference>
<dbReference type="InterPro" id="IPR000182">
    <property type="entry name" value="GNAT_dom"/>
</dbReference>
<keyword evidence="2" id="KW-0808">Transferase</keyword>
<protein>
    <submittedName>
        <fullName evidence="2">N-acetyltransferase</fullName>
        <ecNumber evidence="2">2.3.1.-</ecNumber>
    </submittedName>
</protein>
<dbReference type="CDD" id="cd04301">
    <property type="entry name" value="NAT_SF"/>
    <property type="match status" value="1"/>
</dbReference>
<reference evidence="2 3" key="1">
    <citation type="submission" date="2023-04" db="EMBL/GenBank/DDBJ databases">
        <title>Complete genome sequence of Alisedimentitalea scapharcae.</title>
        <authorList>
            <person name="Rong J.-C."/>
            <person name="Yi M.-L."/>
            <person name="Zhao Q."/>
        </authorList>
    </citation>
    <scope>NUCLEOTIDE SEQUENCE [LARGE SCALE GENOMIC DNA]</scope>
    <source>
        <strain evidence="2 3">KCTC 42119</strain>
    </source>
</reference>
<evidence type="ECO:0000259" key="1">
    <source>
        <dbReference type="PROSITE" id="PS51186"/>
    </source>
</evidence>
<evidence type="ECO:0000313" key="2">
    <source>
        <dbReference type="EMBL" id="WZK87096.1"/>
    </source>
</evidence>
<keyword evidence="2" id="KW-0012">Acyltransferase</keyword>
<feature type="domain" description="N-acetyltransferase" evidence="1">
    <location>
        <begin position="3"/>
        <end position="149"/>
    </location>
</feature>
<dbReference type="SUPFAM" id="SSF55729">
    <property type="entry name" value="Acyl-CoA N-acyltransferases (Nat)"/>
    <property type="match status" value="1"/>
</dbReference>
<gene>
    <name evidence="2" type="ORF">QEZ52_10655</name>
</gene>
<dbReference type="InterPro" id="IPR016181">
    <property type="entry name" value="Acyl_CoA_acyltransferase"/>
</dbReference>
<accession>A0ABZ2XQW2</accession>
<evidence type="ECO:0000313" key="3">
    <source>
        <dbReference type="Proteomes" id="UP001623232"/>
    </source>
</evidence>
<dbReference type="PROSITE" id="PS51186">
    <property type="entry name" value="GNAT"/>
    <property type="match status" value="1"/>
</dbReference>
<dbReference type="GO" id="GO:0016746">
    <property type="term" value="F:acyltransferase activity"/>
    <property type="evidence" value="ECO:0007669"/>
    <property type="project" value="UniProtKB-KW"/>
</dbReference>
<dbReference type="RefSeq" id="WP_406644323.1">
    <property type="nucleotide sequence ID" value="NZ_CP123584.1"/>
</dbReference>
<name>A0ABZ2XQW2_9RHOB</name>
<dbReference type="Proteomes" id="UP001623232">
    <property type="component" value="Chromosome"/>
</dbReference>
<proteinExistence type="predicted"/>
<organism evidence="2 3">
    <name type="scientific">Aliisedimentitalea scapharcae</name>
    <dbReference type="NCBI Taxonomy" id="1524259"/>
    <lineage>
        <taxon>Bacteria</taxon>
        <taxon>Pseudomonadati</taxon>
        <taxon>Pseudomonadota</taxon>
        <taxon>Alphaproteobacteria</taxon>
        <taxon>Rhodobacterales</taxon>
        <taxon>Roseobacteraceae</taxon>
        <taxon>Aliisedimentitalea</taxon>
    </lineage>
</organism>
<sequence>MSTALHLARSEDLDRLMTLVTAFHTEANLQGTNESRRDALLPLLQGIPHGCVYLIGPARAPLGYVVVSFGWSVEFGGMDGFVDEIYIRPAVRGRGIATDVLNELPKALSAAGLKALHLEVDRNNEAARRLYLRSRFEPRENYMLMTKHL</sequence>
<dbReference type="Pfam" id="PF00583">
    <property type="entry name" value="Acetyltransf_1"/>
    <property type="match status" value="1"/>
</dbReference>